<sequence length="100" mass="11011">MSADGEAVVTVGSLLEELARREAVARQRIAEIREQIAALESRLEGEHDRLSRLVITRETVEEILGEAAGLVGEPVARPGSQVGVSTRSVRCRCGRRCWVW</sequence>
<dbReference type="EMBL" id="SMLD01000162">
    <property type="protein sequence ID" value="TDE33132.1"/>
    <property type="molecule type" value="Genomic_DNA"/>
</dbReference>
<gene>
    <name evidence="2" type="ORF">E1295_38545</name>
</gene>
<evidence type="ECO:0000313" key="2">
    <source>
        <dbReference type="EMBL" id="TDE33132.1"/>
    </source>
</evidence>
<accession>A0A4R5EFV6</accession>
<organism evidence="2 3">
    <name type="scientific">Nonomuraea mesophila</name>
    <dbReference type="NCBI Taxonomy" id="2530382"/>
    <lineage>
        <taxon>Bacteria</taxon>
        <taxon>Bacillati</taxon>
        <taxon>Actinomycetota</taxon>
        <taxon>Actinomycetes</taxon>
        <taxon>Streptosporangiales</taxon>
        <taxon>Streptosporangiaceae</taxon>
        <taxon>Nonomuraea</taxon>
    </lineage>
</organism>
<name>A0A4R5EFV6_9ACTN</name>
<comment type="caution">
    <text evidence="2">The sequence shown here is derived from an EMBL/GenBank/DDBJ whole genome shotgun (WGS) entry which is preliminary data.</text>
</comment>
<dbReference type="RefSeq" id="WP_132638624.1">
    <property type="nucleotide sequence ID" value="NZ_SMLD01000162.1"/>
</dbReference>
<dbReference type="AlphaFoldDB" id="A0A4R5EFV6"/>
<evidence type="ECO:0000256" key="1">
    <source>
        <dbReference type="SAM" id="Coils"/>
    </source>
</evidence>
<evidence type="ECO:0000313" key="3">
    <source>
        <dbReference type="Proteomes" id="UP000295136"/>
    </source>
</evidence>
<keyword evidence="1" id="KW-0175">Coiled coil</keyword>
<keyword evidence="3" id="KW-1185">Reference proteome</keyword>
<feature type="coiled-coil region" evidence="1">
    <location>
        <begin position="15"/>
        <end position="49"/>
    </location>
</feature>
<reference evidence="2 3" key="1">
    <citation type="submission" date="2019-03" db="EMBL/GenBank/DDBJ databases">
        <title>Draft genome sequences of novel Actinobacteria.</title>
        <authorList>
            <person name="Sahin N."/>
            <person name="Ay H."/>
            <person name="Saygin H."/>
        </authorList>
    </citation>
    <scope>NUCLEOTIDE SEQUENCE [LARGE SCALE GENOMIC DNA]</scope>
    <source>
        <strain evidence="2 3">6K102</strain>
    </source>
</reference>
<proteinExistence type="predicted"/>
<protein>
    <submittedName>
        <fullName evidence="2">Uncharacterized protein</fullName>
    </submittedName>
</protein>
<dbReference type="Proteomes" id="UP000295136">
    <property type="component" value="Unassembled WGS sequence"/>
</dbReference>